<gene>
    <name evidence="1" type="ORF">RND81_12G003900</name>
</gene>
<evidence type="ECO:0000313" key="1">
    <source>
        <dbReference type="EMBL" id="KAK9671056.1"/>
    </source>
</evidence>
<reference evidence="1" key="1">
    <citation type="submission" date="2024-03" db="EMBL/GenBank/DDBJ databases">
        <title>WGS assembly of Saponaria officinalis var. Norfolk2.</title>
        <authorList>
            <person name="Jenkins J."/>
            <person name="Shu S."/>
            <person name="Grimwood J."/>
            <person name="Barry K."/>
            <person name="Goodstein D."/>
            <person name="Schmutz J."/>
            <person name="Leebens-Mack J."/>
            <person name="Osbourn A."/>
        </authorList>
    </citation>
    <scope>NUCLEOTIDE SEQUENCE [LARGE SCALE GENOMIC DNA]</scope>
    <source>
        <strain evidence="1">JIC</strain>
    </source>
</reference>
<dbReference type="AlphaFoldDB" id="A0AAW1H3N4"/>
<dbReference type="EMBL" id="JBDFQZ010000012">
    <property type="protein sequence ID" value="KAK9671056.1"/>
    <property type="molecule type" value="Genomic_DNA"/>
</dbReference>
<keyword evidence="2" id="KW-1185">Reference proteome</keyword>
<sequence>MLDDNTLPTTITLDPLLRASGSPLPTATNYRAALGSHQYLLLTHPEVSFVVNKLAQFVQTPTDTHRSALKRLFRKQCGLSRSFTGVEFLVDVDATAEFVVTHYSANPVFHSRMKHLALAFHFARERVQDDTLYVQHIFGNDQLVDVLTI</sequence>
<comment type="caution">
    <text evidence="1">The sequence shown here is derived from an EMBL/GenBank/DDBJ whole genome shotgun (WGS) entry which is preliminary data.</text>
</comment>
<protein>
    <submittedName>
        <fullName evidence="1">Uncharacterized protein</fullName>
    </submittedName>
</protein>
<name>A0AAW1H3N4_SAPOF</name>
<organism evidence="1 2">
    <name type="scientific">Saponaria officinalis</name>
    <name type="common">Common soapwort</name>
    <name type="synonym">Lychnis saponaria</name>
    <dbReference type="NCBI Taxonomy" id="3572"/>
    <lineage>
        <taxon>Eukaryota</taxon>
        <taxon>Viridiplantae</taxon>
        <taxon>Streptophyta</taxon>
        <taxon>Embryophyta</taxon>
        <taxon>Tracheophyta</taxon>
        <taxon>Spermatophyta</taxon>
        <taxon>Magnoliopsida</taxon>
        <taxon>eudicotyledons</taxon>
        <taxon>Gunneridae</taxon>
        <taxon>Pentapetalae</taxon>
        <taxon>Caryophyllales</taxon>
        <taxon>Caryophyllaceae</taxon>
        <taxon>Caryophylleae</taxon>
        <taxon>Saponaria</taxon>
    </lineage>
</organism>
<dbReference type="PANTHER" id="PTHR11439">
    <property type="entry name" value="GAG-POL-RELATED RETROTRANSPOSON"/>
    <property type="match status" value="1"/>
</dbReference>
<accession>A0AAW1H3N4</accession>
<proteinExistence type="predicted"/>
<dbReference type="PANTHER" id="PTHR11439:SF463">
    <property type="entry name" value="REVERSE TRANSCRIPTASE TY1_COPIA-TYPE DOMAIN-CONTAINING PROTEIN"/>
    <property type="match status" value="1"/>
</dbReference>
<dbReference type="Proteomes" id="UP001443914">
    <property type="component" value="Unassembled WGS sequence"/>
</dbReference>
<evidence type="ECO:0000313" key="2">
    <source>
        <dbReference type="Proteomes" id="UP001443914"/>
    </source>
</evidence>